<dbReference type="Gene3D" id="3.90.550.10">
    <property type="entry name" value="Spore Coat Polysaccharide Biosynthesis Protein SpsA, Chain A"/>
    <property type="match status" value="1"/>
</dbReference>
<keyword evidence="4" id="KW-0328">Glycosyltransferase</keyword>
<dbReference type="GO" id="GO:0005886">
    <property type="term" value="C:plasma membrane"/>
    <property type="evidence" value="ECO:0007669"/>
    <property type="project" value="UniProtKB-SubCell"/>
</dbReference>
<feature type="transmembrane region" description="Helical" evidence="10">
    <location>
        <begin position="33"/>
        <end position="52"/>
    </location>
</feature>
<dbReference type="STRING" id="578461.R0MI34"/>
<dbReference type="SUPFAM" id="SSF53448">
    <property type="entry name" value="Nucleotide-diphospho-sugar transferases"/>
    <property type="match status" value="1"/>
</dbReference>
<evidence type="ECO:0000256" key="5">
    <source>
        <dbReference type="ARBA" id="ARBA00022679"/>
    </source>
</evidence>
<name>R0MI34_NOSB1</name>
<evidence type="ECO:0000256" key="9">
    <source>
        <dbReference type="ARBA" id="ARBA00023180"/>
    </source>
</evidence>
<keyword evidence="8 10" id="KW-0472">Membrane</keyword>
<dbReference type="InterPro" id="IPR029044">
    <property type="entry name" value="Nucleotide-diphossugar_trans"/>
</dbReference>
<keyword evidence="3" id="KW-1003">Cell membrane</keyword>
<dbReference type="CDD" id="cd04190">
    <property type="entry name" value="Chitin_synth_C"/>
    <property type="match status" value="1"/>
</dbReference>
<dbReference type="HOGENOM" id="CLU_002572_0_1_1"/>
<dbReference type="Proteomes" id="UP000016927">
    <property type="component" value="Unassembled WGS sequence"/>
</dbReference>
<evidence type="ECO:0000256" key="8">
    <source>
        <dbReference type="ARBA" id="ARBA00023136"/>
    </source>
</evidence>
<dbReference type="GO" id="GO:0030428">
    <property type="term" value="C:cell septum"/>
    <property type="evidence" value="ECO:0007669"/>
    <property type="project" value="TreeGrafter"/>
</dbReference>
<feature type="transmembrane region" description="Helical" evidence="10">
    <location>
        <begin position="242"/>
        <end position="267"/>
    </location>
</feature>
<evidence type="ECO:0000256" key="4">
    <source>
        <dbReference type="ARBA" id="ARBA00022676"/>
    </source>
</evidence>
<dbReference type="OrthoDB" id="2186317at2759"/>
<evidence type="ECO:0000256" key="2">
    <source>
        <dbReference type="ARBA" id="ARBA00012543"/>
    </source>
</evidence>
<evidence type="ECO:0000256" key="10">
    <source>
        <dbReference type="SAM" id="Phobius"/>
    </source>
</evidence>
<gene>
    <name evidence="11" type="primary">CHS7</name>
    <name evidence="11" type="ORF">NBO_58g0010</name>
</gene>
<dbReference type="PANTHER" id="PTHR22914">
    <property type="entry name" value="CHITIN SYNTHASE"/>
    <property type="match status" value="1"/>
</dbReference>
<feature type="transmembrane region" description="Helical" evidence="10">
    <location>
        <begin position="734"/>
        <end position="758"/>
    </location>
</feature>
<feature type="transmembrane region" description="Helical" evidence="10">
    <location>
        <begin position="64"/>
        <end position="84"/>
    </location>
</feature>
<comment type="subcellular location">
    <subcellularLocation>
        <location evidence="1">Cell membrane</location>
        <topology evidence="1">Multi-pass membrane protein</topology>
    </subcellularLocation>
</comment>
<dbReference type="PANTHER" id="PTHR22914:SF16">
    <property type="entry name" value="CHITIN SYNTHASE 3"/>
    <property type="match status" value="1"/>
</dbReference>
<dbReference type="OMA" id="PQDWKVF"/>
<dbReference type="Pfam" id="PF03142">
    <property type="entry name" value="Chitin_synth_2"/>
    <property type="match status" value="1"/>
</dbReference>
<evidence type="ECO:0000256" key="3">
    <source>
        <dbReference type="ARBA" id="ARBA00022475"/>
    </source>
</evidence>
<evidence type="ECO:0000313" key="12">
    <source>
        <dbReference type="Proteomes" id="UP000016927"/>
    </source>
</evidence>
<feature type="transmembrane region" description="Helical" evidence="10">
    <location>
        <begin position="708"/>
        <end position="727"/>
    </location>
</feature>
<protein>
    <recommendedName>
        <fullName evidence="2">chitin synthase</fullName>
        <ecNumber evidence="2">2.4.1.16</ecNumber>
    </recommendedName>
</protein>
<sequence>MLSQGEILRNPSRSRFQRPIKSRVPKKGIWSKISYLMTCLIFDWILNCFGMKTPEIRQAWREKVSLCMCIALCCSCLAFFTYGMNRFVCRASNQFVFGKLDRAEFDGPVIITNGSIYYIDSDNYGRDSIFNGVVKIKSDACKKAFGKQLVGGSMDPSELRRIAPISLDWGYIRNNNMIVIDNQVYDPSQCKTPAYDDFISKFAGGEAHIDNLSSEEFRCFKDSFYAGEVATKTPGCLIADTFLYISTVIIFSLIIAKFVLATVYSWYMRNRVRPSSCVTPCILLVTCYSEGREGIKCTLDSLCKQIYDYDNKLIIIIADGEITGENEDKTTPEIILDLCDVDTTNVEPKGYISLMPGNKRFNRAKVYSGYYNVKETDSNNLFSSKEADARNNARTRVLIINKCGNSSETFKAGNRGKRDSQVILMSFFSKLIYSDRMSELDFEIYTKMKELMPHMSPSDFECLLMIDADTIVKPDALAKMVSIFETDPKVMGICGETMILNKCESWVTMIQVFEYYISHHLSKTFESVFGGVTCLPGCFCMYRIKIITDENGNIVNGYKESKKEIFEGDTQRFCLPILANPFIINAYSVFEAKTLHQKNLLHLGEDRYLTTLLLKNFYKRKTIFVPQAKCETYVPSQFKVLLSQRRRWINSTIHNLFELVIVDKLCGAFCCSMQFVVLVELFGTLVLPAAVFFTGILIFSSIVNEPAWIPLIMLACIFGLPAILIMLTTLKISYIFWLLVYIISIPIWNFVLPVYAFWHFDDFSWGDTRKVIGEENTEEIREVDNSRVVLRDLEDFLQDQRIES</sequence>
<dbReference type="EMBL" id="KB908966">
    <property type="protein sequence ID" value="EOB13805.1"/>
    <property type="molecule type" value="Genomic_DNA"/>
</dbReference>
<proteinExistence type="predicted"/>
<keyword evidence="7 10" id="KW-1133">Transmembrane helix</keyword>
<keyword evidence="12" id="KW-1185">Reference proteome</keyword>
<dbReference type="InterPro" id="IPR004835">
    <property type="entry name" value="Chitin_synth"/>
</dbReference>
<evidence type="ECO:0000313" key="11">
    <source>
        <dbReference type="EMBL" id="EOB13805.1"/>
    </source>
</evidence>
<feature type="transmembrane region" description="Helical" evidence="10">
    <location>
        <begin position="681"/>
        <end position="702"/>
    </location>
</feature>
<evidence type="ECO:0000256" key="1">
    <source>
        <dbReference type="ARBA" id="ARBA00004651"/>
    </source>
</evidence>
<organism evidence="11 12">
    <name type="scientific">Nosema bombycis (strain CQ1 / CVCC 102059)</name>
    <name type="common">Microsporidian parasite</name>
    <name type="synonym">Pebrine of silkworm</name>
    <dbReference type="NCBI Taxonomy" id="578461"/>
    <lineage>
        <taxon>Eukaryota</taxon>
        <taxon>Fungi</taxon>
        <taxon>Fungi incertae sedis</taxon>
        <taxon>Microsporidia</taxon>
        <taxon>Nosematidae</taxon>
        <taxon>Nosema</taxon>
    </lineage>
</organism>
<keyword evidence="6 10" id="KW-0812">Transmembrane</keyword>
<dbReference type="GO" id="GO:0006031">
    <property type="term" value="P:chitin biosynthetic process"/>
    <property type="evidence" value="ECO:0007669"/>
    <property type="project" value="TreeGrafter"/>
</dbReference>
<keyword evidence="9" id="KW-0325">Glycoprotein</keyword>
<keyword evidence="5" id="KW-0808">Transferase</keyword>
<evidence type="ECO:0000256" key="7">
    <source>
        <dbReference type="ARBA" id="ARBA00022989"/>
    </source>
</evidence>
<dbReference type="GO" id="GO:0004100">
    <property type="term" value="F:chitin synthase activity"/>
    <property type="evidence" value="ECO:0007669"/>
    <property type="project" value="UniProtKB-EC"/>
</dbReference>
<reference evidence="11 12" key="1">
    <citation type="journal article" date="2013" name="BMC Genomics">
        <title>Comparative genomics of parasitic silkworm microsporidia reveal an association between genome expansion and host adaptation.</title>
        <authorList>
            <person name="Pan G."/>
            <person name="Xu J."/>
            <person name="Li T."/>
            <person name="Xia Q."/>
            <person name="Liu S.L."/>
            <person name="Zhang G."/>
            <person name="Li S."/>
            <person name="Li C."/>
            <person name="Liu H."/>
            <person name="Yang L."/>
            <person name="Liu T."/>
            <person name="Zhang X."/>
            <person name="Wu Z."/>
            <person name="Fan W."/>
            <person name="Dang X."/>
            <person name="Xiang H."/>
            <person name="Tao M."/>
            <person name="Li Y."/>
            <person name="Hu J."/>
            <person name="Li Z."/>
            <person name="Lin L."/>
            <person name="Luo J."/>
            <person name="Geng L."/>
            <person name="Wang L."/>
            <person name="Long M."/>
            <person name="Wan Y."/>
            <person name="He N."/>
            <person name="Zhang Z."/>
            <person name="Lu C."/>
            <person name="Keeling P.J."/>
            <person name="Wang J."/>
            <person name="Xiang Z."/>
            <person name="Zhou Z."/>
        </authorList>
    </citation>
    <scope>NUCLEOTIDE SEQUENCE [LARGE SCALE GENOMIC DNA]</scope>
    <source>
        <strain evidence="12">CQ1 / CVCC 102059</strain>
    </source>
</reference>
<dbReference type="VEuPathDB" id="MicrosporidiaDB:NBO_58g0010"/>
<dbReference type="AlphaFoldDB" id="R0MI34"/>
<dbReference type="EC" id="2.4.1.16" evidence="2"/>
<evidence type="ECO:0000256" key="6">
    <source>
        <dbReference type="ARBA" id="ARBA00022692"/>
    </source>
</evidence>
<accession>R0MI34</accession>